<keyword evidence="4" id="KW-0804">Transcription</keyword>
<organism evidence="6 7">
    <name type="scientific">Aquincola agrisoli</name>
    <dbReference type="NCBI Taxonomy" id="3119538"/>
    <lineage>
        <taxon>Bacteria</taxon>
        <taxon>Pseudomonadati</taxon>
        <taxon>Pseudomonadota</taxon>
        <taxon>Betaproteobacteria</taxon>
        <taxon>Burkholderiales</taxon>
        <taxon>Sphaerotilaceae</taxon>
        <taxon>Aquincola</taxon>
    </lineage>
</organism>
<dbReference type="PROSITE" id="PS50932">
    <property type="entry name" value="HTH_LACI_2"/>
    <property type="match status" value="1"/>
</dbReference>
<dbReference type="PANTHER" id="PTHR30146:SF151">
    <property type="entry name" value="HTH-TYPE TRANSCRIPTIONAL REPRESSOR CYTR"/>
    <property type="match status" value="1"/>
</dbReference>
<dbReference type="Pfam" id="PF00356">
    <property type="entry name" value="LacI"/>
    <property type="match status" value="1"/>
</dbReference>
<dbReference type="PROSITE" id="PS00356">
    <property type="entry name" value="HTH_LACI_1"/>
    <property type="match status" value="1"/>
</dbReference>
<gene>
    <name evidence="6" type="ORF">V4F39_09400</name>
</gene>
<dbReference type="GO" id="GO:0000976">
    <property type="term" value="F:transcription cis-regulatory region binding"/>
    <property type="evidence" value="ECO:0007669"/>
    <property type="project" value="TreeGrafter"/>
</dbReference>
<dbReference type="InterPro" id="IPR000843">
    <property type="entry name" value="HTH_LacI"/>
</dbReference>
<evidence type="ECO:0000313" key="6">
    <source>
        <dbReference type="EMBL" id="MEF7614121.1"/>
    </source>
</evidence>
<comment type="caution">
    <text evidence="6">The sequence shown here is derived from an EMBL/GenBank/DDBJ whole genome shotgun (WGS) entry which is preliminary data.</text>
</comment>
<keyword evidence="1" id="KW-0678">Repressor</keyword>
<dbReference type="PRINTS" id="PR00036">
    <property type="entry name" value="HTHLACI"/>
</dbReference>
<dbReference type="SUPFAM" id="SSF47413">
    <property type="entry name" value="lambda repressor-like DNA-binding domains"/>
    <property type="match status" value="1"/>
</dbReference>
<dbReference type="EMBL" id="JAZIBG010000020">
    <property type="protein sequence ID" value="MEF7614121.1"/>
    <property type="molecule type" value="Genomic_DNA"/>
</dbReference>
<keyword evidence="7" id="KW-1185">Reference proteome</keyword>
<dbReference type="InterPro" id="IPR028082">
    <property type="entry name" value="Peripla_BP_I"/>
</dbReference>
<evidence type="ECO:0000313" key="7">
    <source>
        <dbReference type="Proteomes" id="UP001336250"/>
    </source>
</evidence>
<name>A0AAW9Q9G9_9BURK</name>
<dbReference type="RefSeq" id="WP_332289055.1">
    <property type="nucleotide sequence ID" value="NZ_JAZIBG010000020.1"/>
</dbReference>
<evidence type="ECO:0000256" key="4">
    <source>
        <dbReference type="ARBA" id="ARBA00023163"/>
    </source>
</evidence>
<dbReference type="SUPFAM" id="SSF53822">
    <property type="entry name" value="Periplasmic binding protein-like I"/>
    <property type="match status" value="1"/>
</dbReference>
<dbReference type="AlphaFoldDB" id="A0AAW9Q9G9"/>
<protein>
    <submittedName>
        <fullName evidence="6">LacI family DNA-binding transcriptional regulator</fullName>
    </submittedName>
</protein>
<evidence type="ECO:0000256" key="3">
    <source>
        <dbReference type="ARBA" id="ARBA00023125"/>
    </source>
</evidence>
<dbReference type="CDD" id="cd01392">
    <property type="entry name" value="HTH_LacI"/>
    <property type="match status" value="1"/>
</dbReference>
<keyword evidence="2" id="KW-0805">Transcription regulation</keyword>
<dbReference type="Gene3D" id="3.40.50.2300">
    <property type="match status" value="2"/>
</dbReference>
<accession>A0AAW9Q9G9</accession>
<evidence type="ECO:0000256" key="1">
    <source>
        <dbReference type="ARBA" id="ARBA00022491"/>
    </source>
</evidence>
<dbReference type="InterPro" id="IPR046335">
    <property type="entry name" value="LacI/GalR-like_sensor"/>
</dbReference>
<dbReference type="Gene3D" id="1.10.260.40">
    <property type="entry name" value="lambda repressor-like DNA-binding domains"/>
    <property type="match status" value="1"/>
</dbReference>
<dbReference type="SMART" id="SM00354">
    <property type="entry name" value="HTH_LACI"/>
    <property type="match status" value="1"/>
</dbReference>
<dbReference type="Proteomes" id="UP001336250">
    <property type="component" value="Unassembled WGS sequence"/>
</dbReference>
<dbReference type="GO" id="GO:0003700">
    <property type="term" value="F:DNA-binding transcription factor activity"/>
    <property type="evidence" value="ECO:0007669"/>
    <property type="project" value="TreeGrafter"/>
</dbReference>
<dbReference type="InterPro" id="IPR010982">
    <property type="entry name" value="Lambda_DNA-bd_dom_sf"/>
</dbReference>
<evidence type="ECO:0000259" key="5">
    <source>
        <dbReference type="PROSITE" id="PS50932"/>
    </source>
</evidence>
<evidence type="ECO:0000256" key="2">
    <source>
        <dbReference type="ARBA" id="ARBA00023015"/>
    </source>
</evidence>
<dbReference type="CDD" id="cd06267">
    <property type="entry name" value="PBP1_LacI_sugar_binding-like"/>
    <property type="match status" value="1"/>
</dbReference>
<dbReference type="Pfam" id="PF13377">
    <property type="entry name" value="Peripla_BP_3"/>
    <property type="match status" value="1"/>
</dbReference>
<reference evidence="6 7" key="1">
    <citation type="submission" date="2024-02" db="EMBL/GenBank/DDBJ databases">
        <title>Genome sequence of Aquincola sp. MAHUQ-54.</title>
        <authorList>
            <person name="Huq M.A."/>
        </authorList>
    </citation>
    <scope>NUCLEOTIDE SEQUENCE [LARGE SCALE GENOMIC DNA]</scope>
    <source>
        <strain evidence="6 7">MAHUQ-54</strain>
    </source>
</reference>
<keyword evidence="3 6" id="KW-0238">DNA-binding</keyword>
<sequence length="351" mass="36657">MPATIKDVARVAGVSVATVSRVLNGFSNVLPATRRHVEEAARQLGFAPSAAARSLITRRTDTIGALLPDLHGEYFSELIRGMDQAARSHGLHLLVSSAHGHAQQAAAAFGAMRGRVDGVLVMSPQVSEGGSVVDALGSMACGLPTVLVNTPDASRRLPSFVVDNLGGARAMVEHLLATGRQHLVFVGGPRHNHEATERRRGCLEALAAAGAPKPWELEGDFTEAAGQAAGRRIAERLRAARPKLPRPQAVFAANDMTAVGVLAALTAAGLRVPEDIALGGFDDVPIARYLSPALTTIRVPIVELGTAATHALVQRIENGPQQEAASPPGAFTPSVLPVELLHRRSTALPAG</sequence>
<feature type="domain" description="HTH lacI-type" evidence="5">
    <location>
        <begin position="3"/>
        <end position="57"/>
    </location>
</feature>
<proteinExistence type="predicted"/>
<dbReference type="PANTHER" id="PTHR30146">
    <property type="entry name" value="LACI-RELATED TRANSCRIPTIONAL REPRESSOR"/>
    <property type="match status" value="1"/>
</dbReference>